<comment type="catalytic activity">
    <reaction evidence="1 7">
        <text>L-glutamate = D-glutamate</text>
        <dbReference type="Rhea" id="RHEA:12813"/>
        <dbReference type="ChEBI" id="CHEBI:29985"/>
        <dbReference type="ChEBI" id="CHEBI:29986"/>
        <dbReference type="EC" id="5.1.1.3"/>
    </reaction>
</comment>
<dbReference type="InterPro" id="IPR004391">
    <property type="entry name" value="Glu_race"/>
</dbReference>
<dbReference type="SUPFAM" id="SSF53681">
    <property type="entry name" value="Aspartate/glutamate racemase"/>
    <property type="match status" value="2"/>
</dbReference>
<dbReference type="RefSeq" id="WP_317942980.1">
    <property type="nucleotide sequence ID" value="NZ_JAUBDI010000004.1"/>
</dbReference>
<feature type="binding site" evidence="7">
    <location>
        <begin position="77"/>
        <end position="78"/>
    </location>
    <ligand>
        <name>substrate</name>
    </ligand>
</feature>
<comment type="function">
    <text evidence="7">Provides the (R)-glutamate required for cell wall biosynthesis.</text>
</comment>
<feature type="binding site" evidence="7">
    <location>
        <begin position="13"/>
        <end position="14"/>
    </location>
    <ligand>
        <name>substrate</name>
    </ligand>
</feature>
<dbReference type="GO" id="GO:0008881">
    <property type="term" value="F:glutamate racemase activity"/>
    <property type="evidence" value="ECO:0007669"/>
    <property type="project" value="UniProtKB-EC"/>
</dbReference>
<evidence type="ECO:0000313" key="8">
    <source>
        <dbReference type="EMBL" id="MDW0112964.1"/>
    </source>
</evidence>
<keyword evidence="4 7" id="KW-0573">Peptidoglycan synthesis</keyword>
<keyword evidence="3 7" id="KW-0133">Cell shape</keyword>
<dbReference type="NCBIfam" id="TIGR00067">
    <property type="entry name" value="glut_race"/>
    <property type="match status" value="1"/>
</dbReference>
<feature type="active site" description="Proton donor/acceptor" evidence="7">
    <location>
        <position position="187"/>
    </location>
</feature>
<feature type="binding site" evidence="7">
    <location>
        <begin position="45"/>
        <end position="46"/>
    </location>
    <ligand>
        <name>substrate</name>
    </ligand>
</feature>
<gene>
    <name evidence="8" type="primary">racE</name>
    <name evidence="7" type="synonym">murI</name>
    <name evidence="8" type="ORF">QT711_07180</name>
</gene>
<dbReference type="EC" id="5.1.1.3" evidence="2 7"/>
<dbReference type="HAMAP" id="MF_00258">
    <property type="entry name" value="Glu_racemase"/>
    <property type="match status" value="1"/>
</dbReference>
<keyword evidence="6 7" id="KW-0961">Cell wall biogenesis/degradation</keyword>
<dbReference type="EMBL" id="JAUBDI010000004">
    <property type="protein sequence ID" value="MDW0112964.1"/>
    <property type="molecule type" value="Genomic_DNA"/>
</dbReference>
<evidence type="ECO:0000256" key="7">
    <source>
        <dbReference type="HAMAP-Rule" id="MF_00258"/>
    </source>
</evidence>
<dbReference type="NCBIfam" id="NF002035">
    <property type="entry name" value="PRK00865.1-3"/>
    <property type="match status" value="1"/>
</dbReference>
<feature type="binding site" evidence="7">
    <location>
        <begin position="188"/>
        <end position="189"/>
    </location>
    <ligand>
        <name>substrate</name>
    </ligand>
</feature>
<comment type="pathway">
    <text evidence="7">Cell wall biogenesis; peptidoglycan biosynthesis.</text>
</comment>
<evidence type="ECO:0000256" key="5">
    <source>
        <dbReference type="ARBA" id="ARBA00023235"/>
    </source>
</evidence>
<evidence type="ECO:0000256" key="4">
    <source>
        <dbReference type="ARBA" id="ARBA00022984"/>
    </source>
</evidence>
<evidence type="ECO:0000313" key="9">
    <source>
        <dbReference type="Proteomes" id="UP001282284"/>
    </source>
</evidence>
<comment type="similarity">
    <text evidence="7">Belongs to the aspartate/glutamate racemases family.</text>
</comment>
<evidence type="ECO:0000256" key="2">
    <source>
        <dbReference type="ARBA" id="ARBA00013090"/>
    </source>
</evidence>
<organism evidence="8 9">
    <name type="scientific">Sporosarcina saromensis</name>
    <dbReference type="NCBI Taxonomy" id="359365"/>
    <lineage>
        <taxon>Bacteria</taxon>
        <taxon>Bacillati</taxon>
        <taxon>Bacillota</taxon>
        <taxon>Bacilli</taxon>
        <taxon>Bacillales</taxon>
        <taxon>Caryophanaceae</taxon>
        <taxon>Sporosarcina</taxon>
    </lineage>
</organism>
<proteinExistence type="inferred from homology"/>
<reference evidence="8 9" key="1">
    <citation type="submission" date="2023-06" db="EMBL/GenBank/DDBJ databases">
        <title>Sporosarcina sp. nov., isolated from Korean traditional fermented seafood 'Jeotgal'.</title>
        <authorList>
            <person name="Yang A.I."/>
            <person name="Shin N.-R."/>
        </authorList>
    </citation>
    <scope>NUCLEOTIDE SEQUENCE [LARGE SCALE GENOMIC DNA]</scope>
    <source>
        <strain evidence="8 9">KCTC13119</strain>
    </source>
</reference>
<dbReference type="Gene3D" id="3.40.50.1860">
    <property type="match status" value="2"/>
</dbReference>
<dbReference type="PROSITE" id="PS00923">
    <property type="entry name" value="ASP_GLU_RACEMASE_1"/>
    <property type="match status" value="1"/>
</dbReference>
<dbReference type="InterPro" id="IPR015942">
    <property type="entry name" value="Asp/Glu/hydantoin_racemase"/>
</dbReference>
<accession>A0ABU4G7K8</accession>
<dbReference type="Proteomes" id="UP001282284">
    <property type="component" value="Unassembled WGS sequence"/>
</dbReference>
<evidence type="ECO:0000256" key="6">
    <source>
        <dbReference type="ARBA" id="ARBA00023316"/>
    </source>
</evidence>
<feature type="active site" description="Proton donor/acceptor" evidence="7">
    <location>
        <position position="76"/>
    </location>
</feature>
<comment type="caution">
    <text evidence="8">The sequence shown here is derived from an EMBL/GenBank/DDBJ whole genome shotgun (WGS) entry which is preliminary data.</text>
</comment>
<dbReference type="PANTHER" id="PTHR21198">
    <property type="entry name" value="GLUTAMATE RACEMASE"/>
    <property type="match status" value="1"/>
</dbReference>
<evidence type="ECO:0000256" key="1">
    <source>
        <dbReference type="ARBA" id="ARBA00001602"/>
    </source>
</evidence>
<dbReference type="InterPro" id="IPR018187">
    <property type="entry name" value="Asp/Glu_racemase_AS_1"/>
</dbReference>
<evidence type="ECO:0000256" key="3">
    <source>
        <dbReference type="ARBA" id="ARBA00022960"/>
    </source>
</evidence>
<name>A0ABU4G7K8_9BACL</name>
<keyword evidence="9" id="KW-1185">Reference proteome</keyword>
<sequence>MKATKQAPIGVIDSGVGGLTVVKEMLNQLPAERIIYIGDDARCPYGPRSVEEVKQFTLEMAYALSEMGIKMLVVACNTATAVALDDLRNQFAFPVVGVIEPGARAAVRVSTTGRIVVLGTVGTVKSGAYEHAITAISNATQTYQLACPDFVPLVESGQYKSLDIRPIMEKSLNPLVHIDFDTAILGCTHYPLLHDHIQAQLPEGVAIVSSANETVQDVRNTLDHFGLLNEQNTGIAPLFYTTGSLEGFSSIAMDWLELQNPDVRHIIL</sequence>
<dbReference type="InterPro" id="IPR001920">
    <property type="entry name" value="Asp/Glu_race"/>
</dbReference>
<dbReference type="PANTHER" id="PTHR21198:SF2">
    <property type="entry name" value="GLUTAMATE RACEMASE"/>
    <property type="match status" value="1"/>
</dbReference>
<keyword evidence="5 7" id="KW-0413">Isomerase</keyword>
<dbReference type="Pfam" id="PF01177">
    <property type="entry name" value="Asp_Glu_race"/>
    <property type="match status" value="1"/>
</dbReference>
<protein>
    <recommendedName>
        <fullName evidence="2 7">Glutamate racemase</fullName>
        <ecNumber evidence="2 7">5.1.1.3</ecNumber>
    </recommendedName>
</protein>